<keyword evidence="1" id="KW-0472">Membrane</keyword>
<organism evidence="2 3">
    <name type="scientific">Macrolepiota fuliginosa MF-IS2</name>
    <dbReference type="NCBI Taxonomy" id="1400762"/>
    <lineage>
        <taxon>Eukaryota</taxon>
        <taxon>Fungi</taxon>
        <taxon>Dikarya</taxon>
        <taxon>Basidiomycota</taxon>
        <taxon>Agaricomycotina</taxon>
        <taxon>Agaricomycetes</taxon>
        <taxon>Agaricomycetidae</taxon>
        <taxon>Agaricales</taxon>
        <taxon>Agaricineae</taxon>
        <taxon>Agaricaceae</taxon>
        <taxon>Macrolepiota</taxon>
    </lineage>
</organism>
<sequence>MLGLLTGLTPAIVTGITDGLLVWRCYAVHQAFEQAPSMWRNIFWIFPALLWILNIVSGIVVAPITQFHWCSAVAFISNAVINLYATVFIALRLLQHRRMLMACLGPEVQTKRHVYILGLLLESAVINVPVALAAAIGLCIPGALFSPAMAPIVGSSQAFASVLIIHQVAMGRAFDQQREKDNTSGMMTEGVIHTASGETAEEVV</sequence>
<reference evidence="2" key="1">
    <citation type="submission" date="2020-11" db="EMBL/GenBank/DDBJ databases">
        <authorList>
            <consortium name="DOE Joint Genome Institute"/>
            <person name="Ahrendt S."/>
            <person name="Riley R."/>
            <person name="Andreopoulos W."/>
            <person name="Labutti K."/>
            <person name="Pangilinan J."/>
            <person name="Ruiz-Duenas F.J."/>
            <person name="Barrasa J.M."/>
            <person name="Sanchez-Garcia M."/>
            <person name="Camarero S."/>
            <person name="Miyauchi S."/>
            <person name="Serrano A."/>
            <person name="Linde D."/>
            <person name="Babiker R."/>
            <person name="Drula E."/>
            <person name="Ayuso-Fernandez I."/>
            <person name="Pacheco R."/>
            <person name="Padilla G."/>
            <person name="Ferreira P."/>
            <person name="Barriuso J."/>
            <person name="Kellner H."/>
            <person name="Castanera R."/>
            <person name="Alfaro M."/>
            <person name="Ramirez L."/>
            <person name="Pisabarro A.G."/>
            <person name="Kuo A."/>
            <person name="Tritt A."/>
            <person name="Lipzen A."/>
            <person name="He G."/>
            <person name="Yan M."/>
            <person name="Ng V."/>
            <person name="Cullen D."/>
            <person name="Martin F."/>
            <person name="Rosso M.-N."/>
            <person name="Henrissat B."/>
            <person name="Hibbett D."/>
            <person name="Martinez A.T."/>
            <person name="Grigoriev I.V."/>
        </authorList>
    </citation>
    <scope>NUCLEOTIDE SEQUENCE</scope>
    <source>
        <strain evidence="2">MF-IS2</strain>
    </source>
</reference>
<keyword evidence="3" id="KW-1185">Reference proteome</keyword>
<comment type="caution">
    <text evidence="2">The sequence shown here is derived from an EMBL/GenBank/DDBJ whole genome shotgun (WGS) entry which is preliminary data.</text>
</comment>
<evidence type="ECO:0000313" key="3">
    <source>
        <dbReference type="Proteomes" id="UP000807342"/>
    </source>
</evidence>
<dbReference type="EMBL" id="MU151538">
    <property type="protein sequence ID" value="KAF9442965.1"/>
    <property type="molecule type" value="Genomic_DNA"/>
</dbReference>
<feature type="transmembrane region" description="Helical" evidence="1">
    <location>
        <begin position="71"/>
        <end position="94"/>
    </location>
</feature>
<evidence type="ECO:0000256" key="1">
    <source>
        <dbReference type="SAM" id="Phobius"/>
    </source>
</evidence>
<feature type="transmembrane region" description="Helical" evidence="1">
    <location>
        <begin position="114"/>
        <end position="136"/>
    </location>
</feature>
<accession>A0A9P5X2R6</accession>
<evidence type="ECO:0000313" key="2">
    <source>
        <dbReference type="EMBL" id="KAF9442965.1"/>
    </source>
</evidence>
<proteinExistence type="predicted"/>
<evidence type="ECO:0008006" key="4">
    <source>
        <dbReference type="Google" id="ProtNLM"/>
    </source>
</evidence>
<name>A0A9P5X2R6_9AGAR</name>
<gene>
    <name evidence="2" type="ORF">P691DRAFT_764715</name>
</gene>
<dbReference type="AlphaFoldDB" id="A0A9P5X2R6"/>
<keyword evidence="1" id="KW-1133">Transmembrane helix</keyword>
<feature type="transmembrane region" description="Helical" evidence="1">
    <location>
        <begin position="148"/>
        <end position="170"/>
    </location>
</feature>
<dbReference type="OrthoDB" id="3061602at2759"/>
<dbReference type="Proteomes" id="UP000807342">
    <property type="component" value="Unassembled WGS sequence"/>
</dbReference>
<protein>
    <recommendedName>
        <fullName evidence="4">Transmembrane protein</fullName>
    </recommendedName>
</protein>
<feature type="transmembrane region" description="Helical" evidence="1">
    <location>
        <begin position="42"/>
        <end position="65"/>
    </location>
</feature>
<keyword evidence="1" id="KW-0812">Transmembrane</keyword>